<protein>
    <submittedName>
        <fullName evidence="3">Type II toxin-antitoxin system ParD family antitoxin</fullName>
    </submittedName>
</protein>
<dbReference type="SUPFAM" id="SSF47598">
    <property type="entry name" value="Ribbon-helix-helix"/>
    <property type="match status" value="1"/>
</dbReference>
<dbReference type="NCBIfam" id="TIGR02606">
    <property type="entry name" value="antidote_CC2985"/>
    <property type="match status" value="1"/>
</dbReference>
<gene>
    <name evidence="3" type="ORF">ACFPN9_10320</name>
</gene>
<reference evidence="4" key="1">
    <citation type="journal article" date="2019" name="Int. J. Syst. Evol. Microbiol.">
        <title>The Global Catalogue of Microorganisms (GCM) 10K type strain sequencing project: providing services to taxonomists for standard genome sequencing and annotation.</title>
        <authorList>
            <consortium name="The Broad Institute Genomics Platform"/>
            <consortium name="The Broad Institute Genome Sequencing Center for Infectious Disease"/>
            <person name="Wu L."/>
            <person name="Ma J."/>
        </authorList>
    </citation>
    <scope>NUCLEOTIDE SEQUENCE [LARGE SCALE GENOMIC DNA]</scope>
    <source>
        <strain evidence="4">CCUG 43117</strain>
    </source>
</reference>
<evidence type="ECO:0000256" key="1">
    <source>
        <dbReference type="ARBA" id="ARBA00008580"/>
    </source>
</evidence>
<dbReference type="CDD" id="cd22231">
    <property type="entry name" value="RHH_NikR_HicB-like"/>
    <property type="match status" value="1"/>
</dbReference>
<dbReference type="Gene3D" id="6.10.10.120">
    <property type="entry name" value="Antitoxin ParD1-like"/>
    <property type="match status" value="1"/>
</dbReference>
<accession>A0ABW0NZW1</accession>
<evidence type="ECO:0000313" key="3">
    <source>
        <dbReference type="EMBL" id="MFC5505653.1"/>
    </source>
</evidence>
<comment type="caution">
    <text evidence="3">The sequence shown here is derived from an EMBL/GenBank/DDBJ whole genome shotgun (WGS) entry which is preliminary data.</text>
</comment>
<keyword evidence="4" id="KW-1185">Reference proteome</keyword>
<evidence type="ECO:0000313" key="4">
    <source>
        <dbReference type="Proteomes" id="UP001596060"/>
    </source>
</evidence>
<sequence>MATMTISLPDPMKEWIEAQIKQGEYASTSDYVRDLVRRDRERRAHPELTLADLQRIVAESRASGTSEKTLPDILAQAKRAAEVKAGRNG</sequence>
<dbReference type="EMBL" id="JBHSLU010000019">
    <property type="protein sequence ID" value="MFC5505653.1"/>
    <property type="molecule type" value="Genomic_DNA"/>
</dbReference>
<dbReference type="InterPro" id="IPR038296">
    <property type="entry name" value="ParD_sf"/>
</dbReference>
<keyword evidence="2" id="KW-1277">Toxin-antitoxin system</keyword>
<dbReference type="InterPro" id="IPR010985">
    <property type="entry name" value="Ribbon_hlx_hlx"/>
</dbReference>
<dbReference type="InterPro" id="IPR022789">
    <property type="entry name" value="ParD"/>
</dbReference>
<dbReference type="PANTHER" id="PTHR36582">
    <property type="entry name" value="ANTITOXIN PARD"/>
    <property type="match status" value="1"/>
</dbReference>
<comment type="similarity">
    <text evidence="1">Belongs to the ParD antitoxin family.</text>
</comment>
<dbReference type="RefSeq" id="WP_066726064.1">
    <property type="nucleotide sequence ID" value="NZ_JBHSLU010000019.1"/>
</dbReference>
<proteinExistence type="inferred from homology"/>
<evidence type="ECO:0000256" key="2">
    <source>
        <dbReference type="ARBA" id="ARBA00022649"/>
    </source>
</evidence>
<name>A0ABW0NZW1_9HYPH</name>
<dbReference type="PANTHER" id="PTHR36582:SF2">
    <property type="entry name" value="ANTITOXIN PARD"/>
    <property type="match status" value="1"/>
</dbReference>
<organism evidence="3 4">
    <name type="scientific">Bosea massiliensis</name>
    <dbReference type="NCBI Taxonomy" id="151419"/>
    <lineage>
        <taxon>Bacteria</taxon>
        <taxon>Pseudomonadati</taxon>
        <taxon>Pseudomonadota</taxon>
        <taxon>Alphaproteobacteria</taxon>
        <taxon>Hyphomicrobiales</taxon>
        <taxon>Boseaceae</taxon>
        <taxon>Bosea</taxon>
    </lineage>
</organism>
<dbReference type="Proteomes" id="UP001596060">
    <property type="component" value="Unassembled WGS sequence"/>
</dbReference>